<keyword evidence="4" id="KW-0548">Nucleotidyltransferase</keyword>
<dbReference type="STRING" id="1612308.SAMN05444581_10515"/>
<evidence type="ECO:0000256" key="1">
    <source>
        <dbReference type="ARBA" id="ARBA00001946"/>
    </source>
</evidence>
<dbReference type="PANTHER" id="PTHR33571">
    <property type="entry name" value="SSL8005 PROTEIN"/>
    <property type="match status" value="1"/>
</dbReference>
<dbReference type="CDD" id="cd05403">
    <property type="entry name" value="NT_KNTase_like"/>
    <property type="match status" value="1"/>
</dbReference>
<evidence type="ECO:0000256" key="6">
    <source>
        <dbReference type="ARBA" id="ARBA00022741"/>
    </source>
</evidence>
<evidence type="ECO:0000313" key="11">
    <source>
        <dbReference type="EMBL" id="SFK27034.1"/>
    </source>
</evidence>
<dbReference type="InterPro" id="IPR002934">
    <property type="entry name" value="Polymerase_NTP_transf_dom"/>
</dbReference>
<comment type="cofactor">
    <cofactor evidence="1">
        <name>Mg(2+)</name>
        <dbReference type="ChEBI" id="CHEBI:18420"/>
    </cofactor>
</comment>
<dbReference type="GO" id="GO:0005524">
    <property type="term" value="F:ATP binding"/>
    <property type="evidence" value="ECO:0007669"/>
    <property type="project" value="UniProtKB-KW"/>
</dbReference>
<evidence type="ECO:0000259" key="10">
    <source>
        <dbReference type="Pfam" id="PF01909"/>
    </source>
</evidence>
<dbReference type="OrthoDB" id="559450at2"/>
<evidence type="ECO:0000256" key="4">
    <source>
        <dbReference type="ARBA" id="ARBA00022695"/>
    </source>
</evidence>
<reference evidence="11 12" key="1">
    <citation type="submission" date="2016-10" db="EMBL/GenBank/DDBJ databases">
        <authorList>
            <person name="de Groot N.N."/>
        </authorList>
    </citation>
    <scope>NUCLEOTIDE SEQUENCE [LARGE SCALE GENOMIC DNA]</scope>
    <source>
        <strain evidence="11 12">NE2</strain>
    </source>
</reference>
<dbReference type="GO" id="GO:0016779">
    <property type="term" value="F:nucleotidyltransferase activity"/>
    <property type="evidence" value="ECO:0007669"/>
    <property type="project" value="UniProtKB-KW"/>
</dbReference>
<keyword evidence="3" id="KW-0808">Transferase</keyword>
<keyword evidence="2" id="KW-1277">Toxin-antitoxin system</keyword>
<evidence type="ECO:0000256" key="2">
    <source>
        <dbReference type="ARBA" id="ARBA00022649"/>
    </source>
</evidence>
<evidence type="ECO:0000256" key="7">
    <source>
        <dbReference type="ARBA" id="ARBA00022840"/>
    </source>
</evidence>
<proteinExistence type="inferred from homology"/>
<keyword evidence="7" id="KW-0067">ATP-binding</keyword>
<organism evidence="11 12">
    <name type="scientific">Methylocapsa palsarum</name>
    <dbReference type="NCBI Taxonomy" id="1612308"/>
    <lineage>
        <taxon>Bacteria</taxon>
        <taxon>Pseudomonadati</taxon>
        <taxon>Pseudomonadota</taxon>
        <taxon>Alphaproteobacteria</taxon>
        <taxon>Hyphomicrobiales</taxon>
        <taxon>Beijerinckiaceae</taxon>
        <taxon>Methylocapsa</taxon>
    </lineage>
</organism>
<keyword evidence="6" id="KW-0547">Nucleotide-binding</keyword>
<keyword evidence="12" id="KW-1185">Reference proteome</keyword>
<dbReference type="Gene3D" id="3.30.460.10">
    <property type="entry name" value="Beta Polymerase, domain 2"/>
    <property type="match status" value="1"/>
</dbReference>
<dbReference type="PANTHER" id="PTHR33571:SF14">
    <property type="entry name" value="PROTEIN ADENYLYLTRANSFERASE MJ0435-RELATED"/>
    <property type="match status" value="1"/>
</dbReference>
<protein>
    <recommendedName>
        <fullName evidence="10">Polymerase nucleotidyl transferase domain-containing protein</fullName>
    </recommendedName>
</protein>
<keyword evidence="8" id="KW-0460">Magnesium</keyword>
<accession>A0A1I3Y598</accession>
<evidence type="ECO:0000313" key="12">
    <source>
        <dbReference type="Proteomes" id="UP000198755"/>
    </source>
</evidence>
<comment type="similarity">
    <text evidence="9">Belongs to the MntA antitoxin family.</text>
</comment>
<dbReference type="GO" id="GO:0046872">
    <property type="term" value="F:metal ion binding"/>
    <property type="evidence" value="ECO:0007669"/>
    <property type="project" value="UniProtKB-KW"/>
</dbReference>
<feature type="domain" description="Polymerase nucleotidyl transferase" evidence="10">
    <location>
        <begin position="17"/>
        <end position="89"/>
    </location>
</feature>
<evidence type="ECO:0000256" key="9">
    <source>
        <dbReference type="ARBA" id="ARBA00038276"/>
    </source>
</evidence>
<evidence type="ECO:0000256" key="5">
    <source>
        <dbReference type="ARBA" id="ARBA00022723"/>
    </source>
</evidence>
<gene>
    <name evidence="11" type="ORF">SAMN05444581_10515</name>
</gene>
<dbReference type="EMBL" id="FOSN01000005">
    <property type="protein sequence ID" value="SFK27034.1"/>
    <property type="molecule type" value="Genomic_DNA"/>
</dbReference>
<dbReference type="SUPFAM" id="SSF81301">
    <property type="entry name" value="Nucleotidyltransferase"/>
    <property type="match status" value="1"/>
</dbReference>
<dbReference type="AlphaFoldDB" id="A0A1I3Y598"/>
<sequence length="98" mass="10648">MEKQDIIAKLRENEAALRALGVTHAALFGSRARGDHRPDSDIDIMIEVDPGAQISLYEYVGLKEQIAGFFGVPVDVVSHEALKPAIRPAVTADAIYAF</sequence>
<dbReference type="Pfam" id="PF01909">
    <property type="entry name" value="NTP_transf_2"/>
    <property type="match status" value="1"/>
</dbReference>
<evidence type="ECO:0000256" key="8">
    <source>
        <dbReference type="ARBA" id="ARBA00022842"/>
    </source>
</evidence>
<keyword evidence="5" id="KW-0479">Metal-binding</keyword>
<name>A0A1I3Y598_9HYPH</name>
<dbReference type="InterPro" id="IPR043519">
    <property type="entry name" value="NT_sf"/>
</dbReference>
<dbReference type="InterPro" id="IPR052038">
    <property type="entry name" value="Type-VII_TA_antitoxin"/>
</dbReference>
<dbReference type="Proteomes" id="UP000198755">
    <property type="component" value="Unassembled WGS sequence"/>
</dbReference>
<evidence type="ECO:0000256" key="3">
    <source>
        <dbReference type="ARBA" id="ARBA00022679"/>
    </source>
</evidence>